<protein>
    <submittedName>
        <fullName evidence="1">Uncharacterized conserved protein</fullName>
    </submittedName>
</protein>
<dbReference type="Proteomes" id="UP000076848">
    <property type="component" value="Unassembled WGS sequence"/>
</dbReference>
<dbReference type="Gene3D" id="3.40.1260.10">
    <property type="entry name" value="DsrEFH-like"/>
    <property type="match status" value="1"/>
</dbReference>
<evidence type="ECO:0000313" key="2">
    <source>
        <dbReference type="Proteomes" id="UP000076848"/>
    </source>
</evidence>
<dbReference type="InterPro" id="IPR027396">
    <property type="entry name" value="DsrEFH-like"/>
</dbReference>
<accession>A0A157SMD2</accession>
<organism evidence="1 2">
    <name type="scientific">Bordetella ansorpii</name>
    <dbReference type="NCBI Taxonomy" id="288768"/>
    <lineage>
        <taxon>Bacteria</taxon>
        <taxon>Pseudomonadati</taxon>
        <taxon>Pseudomonadota</taxon>
        <taxon>Betaproteobacteria</taxon>
        <taxon>Burkholderiales</taxon>
        <taxon>Alcaligenaceae</taxon>
        <taxon>Bordetella</taxon>
    </lineage>
</organism>
<keyword evidence="2" id="KW-1185">Reference proteome</keyword>
<proteinExistence type="predicted"/>
<reference evidence="1 2" key="1">
    <citation type="submission" date="2016-04" db="EMBL/GenBank/DDBJ databases">
        <authorList>
            <consortium name="Pathogen Informatics"/>
        </authorList>
    </citation>
    <scope>NUCLEOTIDE SEQUENCE [LARGE SCALE GENOMIC DNA]</scope>
    <source>
        <strain evidence="1 2">H050680373</strain>
    </source>
</reference>
<evidence type="ECO:0000313" key="1">
    <source>
        <dbReference type="EMBL" id="SAI71597.1"/>
    </source>
</evidence>
<dbReference type="RefSeq" id="WP_066130049.1">
    <property type="nucleotide sequence ID" value="NZ_FKIF01000007.1"/>
</dbReference>
<dbReference type="STRING" id="288768.SAMEA3906486_03633"/>
<sequence length="102" mass="10630">MPESQPVRLLIHASTPDALQRARRNAANLLKAEPSAQVEIVVNAGAVAAALAQPDATDTYLAVCANTLAAGGLRAPQGLTVVSAAVLHLARRQQEGWAYIHA</sequence>
<dbReference type="EMBL" id="FKIF01000007">
    <property type="protein sequence ID" value="SAI71597.1"/>
    <property type="molecule type" value="Genomic_DNA"/>
</dbReference>
<gene>
    <name evidence="1" type="ORF">SAMEA3906486_03633</name>
</gene>
<dbReference type="AlphaFoldDB" id="A0A157SMD2"/>
<dbReference type="SUPFAM" id="SSF75169">
    <property type="entry name" value="DsrEFH-like"/>
    <property type="match status" value="1"/>
</dbReference>
<dbReference type="OrthoDB" id="8665200at2"/>
<name>A0A157SMD2_9BORD</name>